<evidence type="ECO:0000313" key="4">
    <source>
        <dbReference type="Proteomes" id="UP000315349"/>
    </source>
</evidence>
<protein>
    <submittedName>
        <fullName evidence="3">Uncharacterized protein</fullName>
    </submittedName>
</protein>
<feature type="transmembrane region" description="Helical" evidence="2">
    <location>
        <begin position="165"/>
        <end position="184"/>
    </location>
</feature>
<keyword evidence="4" id="KW-1185">Reference proteome</keyword>
<dbReference type="Proteomes" id="UP000315349">
    <property type="component" value="Chromosome"/>
</dbReference>
<feature type="transmembrane region" description="Helical" evidence="2">
    <location>
        <begin position="20"/>
        <end position="40"/>
    </location>
</feature>
<evidence type="ECO:0000313" key="3">
    <source>
        <dbReference type="EMBL" id="QDV31867.1"/>
    </source>
</evidence>
<feature type="transmembrane region" description="Helical" evidence="2">
    <location>
        <begin position="120"/>
        <end position="145"/>
    </location>
</feature>
<gene>
    <name evidence="3" type="ORF">Spb1_38130</name>
</gene>
<dbReference type="EMBL" id="CP036299">
    <property type="protein sequence ID" value="QDV31867.1"/>
    <property type="molecule type" value="Genomic_DNA"/>
</dbReference>
<dbReference type="KEGG" id="peh:Spb1_38130"/>
<reference evidence="3 4" key="1">
    <citation type="submission" date="2019-02" db="EMBL/GenBank/DDBJ databases">
        <title>Deep-cultivation of Planctomycetes and their phenomic and genomic characterization uncovers novel biology.</title>
        <authorList>
            <person name="Wiegand S."/>
            <person name="Jogler M."/>
            <person name="Boedeker C."/>
            <person name="Pinto D."/>
            <person name="Vollmers J."/>
            <person name="Rivas-Marin E."/>
            <person name="Kohn T."/>
            <person name="Peeters S.H."/>
            <person name="Heuer A."/>
            <person name="Rast P."/>
            <person name="Oberbeckmann S."/>
            <person name="Bunk B."/>
            <person name="Jeske O."/>
            <person name="Meyerdierks A."/>
            <person name="Storesund J.E."/>
            <person name="Kallscheuer N."/>
            <person name="Luecker S."/>
            <person name="Lage O.M."/>
            <person name="Pohl T."/>
            <person name="Merkel B.J."/>
            <person name="Hornburger P."/>
            <person name="Mueller R.-W."/>
            <person name="Bruemmer F."/>
            <person name="Labrenz M."/>
            <person name="Spormann A.M."/>
            <person name="Op den Camp H."/>
            <person name="Overmann J."/>
            <person name="Amann R."/>
            <person name="Jetten M.S.M."/>
            <person name="Mascher T."/>
            <person name="Medema M.H."/>
            <person name="Devos D.P."/>
            <person name="Kaster A.-K."/>
            <person name="Ovreas L."/>
            <person name="Rohde M."/>
            <person name="Galperin M.Y."/>
            <person name="Jogler C."/>
        </authorList>
    </citation>
    <scope>NUCLEOTIDE SEQUENCE [LARGE SCALE GENOMIC DNA]</scope>
    <source>
        <strain evidence="3 4">Spb1</strain>
    </source>
</reference>
<feature type="coiled-coil region" evidence="1">
    <location>
        <begin position="238"/>
        <end position="265"/>
    </location>
</feature>
<keyword evidence="2" id="KW-0812">Transmembrane</keyword>
<organism evidence="3 4">
    <name type="scientific">Planctopirus ephydatiae</name>
    <dbReference type="NCBI Taxonomy" id="2528019"/>
    <lineage>
        <taxon>Bacteria</taxon>
        <taxon>Pseudomonadati</taxon>
        <taxon>Planctomycetota</taxon>
        <taxon>Planctomycetia</taxon>
        <taxon>Planctomycetales</taxon>
        <taxon>Planctomycetaceae</taxon>
        <taxon>Planctopirus</taxon>
    </lineage>
</organism>
<feature type="transmembrane region" description="Helical" evidence="2">
    <location>
        <begin position="191"/>
        <end position="213"/>
    </location>
</feature>
<proteinExistence type="predicted"/>
<dbReference type="AlphaFoldDB" id="A0A518GTF0"/>
<feature type="transmembrane region" description="Helical" evidence="2">
    <location>
        <begin position="55"/>
        <end position="75"/>
    </location>
</feature>
<evidence type="ECO:0000256" key="2">
    <source>
        <dbReference type="SAM" id="Phobius"/>
    </source>
</evidence>
<dbReference type="RefSeq" id="WP_145303440.1">
    <property type="nucleotide sequence ID" value="NZ_CP036299.1"/>
</dbReference>
<name>A0A518GTF0_9PLAN</name>
<evidence type="ECO:0000256" key="1">
    <source>
        <dbReference type="SAM" id="Coils"/>
    </source>
</evidence>
<keyword evidence="2" id="KW-1133">Transmembrane helix</keyword>
<keyword evidence="2" id="KW-0472">Membrane</keyword>
<accession>A0A518GTF0</accession>
<sequence length="266" mass="30500">MQDPSQVTIFQQRLVAMNRFIAPLFFVLSLGFLALTYHGLRSVGQWEGPLPETTALWGLIWLYPPFIVEACFYAWSGLPGGRQYRWSALLPPLRLTRRDLEMQHLIWWPLRNWKPADRQLARHVIVCEAGILWFGGIALIATAAISSASITSVESFTNHFVIDAIFGAMWVVVMADTCVLLIILPRARRKSLVITCLPILASPVVPLLVVAYLPRLVRRTMAWNELHHYGIRDPAERLRLLDAQLQRRTAEVEELQDQLRREQQLN</sequence>
<keyword evidence="1" id="KW-0175">Coiled coil</keyword>